<dbReference type="AlphaFoldDB" id="A0A9D9D645"/>
<evidence type="ECO:0000313" key="7">
    <source>
        <dbReference type="Proteomes" id="UP000823629"/>
    </source>
</evidence>
<comment type="cofactor">
    <cofactor evidence="1">
        <name>FAD</name>
        <dbReference type="ChEBI" id="CHEBI:57692"/>
    </cofactor>
</comment>
<evidence type="ECO:0000313" key="6">
    <source>
        <dbReference type="EMBL" id="MBO8414274.1"/>
    </source>
</evidence>
<dbReference type="PRINTS" id="PR00368">
    <property type="entry name" value="FADPNR"/>
</dbReference>
<dbReference type="GO" id="GO:0016491">
    <property type="term" value="F:oxidoreductase activity"/>
    <property type="evidence" value="ECO:0007669"/>
    <property type="project" value="UniProtKB-KW"/>
</dbReference>
<proteinExistence type="predicted"/>
<dbReference type="EMBL" id="JADING010000062">
    <property type="protein sequence ID" value="MBO8414274.1"/>
    <property type="molecule type" value="Genomic_DNA"/>
</dbReference>
<dbReference type="InterPro" id="IPR050097">
    <property type="entry name" value="Ferredoxin-NADP_redctase_2"/>
</dbReference>
<comment type="subunit">
    <text evidence="2">Homodimer.</text>
</comment>
<dbReference type="Gene3D" id="3.50.50.60">
    <property type="entry name" value="FAD/NAD(P)-binding domain"/>
    <property type="match status" value="2"/>
</dbReference>
<keyword evidence="4" id="KW-0560">Oxidoreductase</keyword>
<dbReference type="InterPro" id="IPR023753">
    <property type="entry name" value="FAD/NAD-binding_dom"/>
</dbReference>
<feature type="domain" description="FAD/NAD(P)-binding" evidence="5">
    <location>
        <begin position="18"/>
        <end position="236"/>
    </location>
</feature>
<evidence type="ECO:0000256" key="3">
    <source>
        <dbReference type="ARBA" id="ARBA00022630"/>
    </source>
</evidence>
<sequence>DIIDVPGFTKITAKGLIEKFYEQYSSRENKLPIHLEESVVNFEVIEGGYRLTTTHKVSYETKTVLIVSGMGNFTPRKIGLPNEDEFKNIHYAVTDKAAFKDKKVVLLGGGDSAVDWDLMLAPLTKDISIVHRRNEFRAQSSSVDEMKQNGTHIYTPYNTTKLIGEKGVLHAIEITNNETNEVKTLELDDLIVNFGMIPGQNNFPVEKKGMNIFVKDCYMTSLENVFAIGNTITYNGKVKNITCGLGEAVVAITKIDQIINPNKNIPVHF</sequence>
<reference evidence="6" key="1">
    <citation type="submission" date="2020-10" db="EMBL/GenBank/DDBJ databases">
        <authorList>
            <person name="Gilroy R."/>
        </authorList>
    </citation>
    <scope>NUCLEOTIDE SEQUENCE</scope>
    <source>
        <strain evidence="6">1748</strain>
    </source>
</reference>
<gene>
    <name evidence="6" type="ORF">IAC78_02195</name>
</gene>
<evidence type="ECO:0000259" key="5">
    <source>
        <dbReference type="Pfam" id="PF07992"/>
    </source>
</evidence>
<dbReference type="Proteomes" id="UP000823629">
    <property type="component" value="Unassembled WGS sequence"/>
</dbReference>
<dbReference type="PRINTS" id="PR00469">
    <property type="entry name" value="PNDRDTASEII"/>
</dbReference>
<dbReference type="PANTHER" id="PTHR48105">
    <property type="entry name" value="THIOREDOXIN REDUCTASE 1-RELATED-RELATED"/>
    <property type="match status" value="1"/>
</dbReference>
<feature type="non-terminal residue" evidence="6">
    <location>
        <position position="1"/>
    </location>
</feature>
<organism evidence="6 7">
    <name type="scientific">Candidatus Scatoplasma merdavium</name>
    <dbReference type="NCBI Taxonomy" id="2840932"/>
    <lineage>
        <taxon>Bacteria</taxon>
        <taxon>Bacillati</taxon>
        <taxon>Bacillota</taxon>
        <taxon>Bacilli</taxon>
        <taxon>Bacillales</taxon>
        <taxon>Candidatus Scatoplasma</taxon>
    </lineage>
</organism>
<reference evidence="6" key="2">
    <citation type="journal article" date="2021" name="PeerJ">
        <title>Extensive microbial diversity within the chicken gut microbiome revealed by metagenomics and culture.</title>
        <authorList>
            <person name="Gilroy R."/>
            <person name="Ravi A."/>
            <person name="Getino M."/>
            <person name="Pursley I."/>
            <person name="Horton D.L."/>
            <person name="Alikhan N.F."/>
            <person name="Baker D."/>
            <person name="Gharbi K."/>
            <person name="Hall N."/>
            <person name="Watson M."/>
            <person name="Adriaenssens E.M."/>
            <person name="Foster-Nyarko E."/>
            <person name="Jarju S."/>
            <person name="Secka A."/>
            <person name="Antonio M."/>
            <person name="Oren A."/>
            <person name="Chaudhuri R.R."/>
            <person name="La Ragione R."/>
            <person name="Hildebrand F."/>
            <person name="Pallen M.J."/>
        </authorList>
    </citation>
    <scope>NUCLEOTIDE SEQUENCE</scope>
    <source>
        <strain evidence="6">1748</strain>
    </source>
</reference>
<dbReference type="SUPFAM" id="SSF51905">
    <property type="entry name" value="FAD/NAD(P)-binding domain"/>
    <property type="match status" value="1"/>
</dbReference>
<protein>
    <submittedName>
        <fullName evidence="6">NAD(P)/FAD-dependent oxidoreductase</fullName>
    </submittedName>
</protein>
<dbReference type="InterPro" id="IPR036188">
    <property type="entry name" value="FAD/NAD-bd_sf"/>
</dbReference>
<evidence type="ECO:0000256" key="1">
    <source>
        <dbReference type="ARBA" id="ARBA00001974"/>
    </source>
</evidence>
<comment type="caution">
    <text evidence="6">The sequence shown here is derived from an EMBL/GenBank/DDBJ whole genome shotgun (WGS) entry which is preliminary data.</text>
</comment>
<accession>A0A9D9D645</accession>
<evidence type="ECO:0000256" key="4">
    <source>
        <dbReference type="ARBA" id="ARBA00023002"/>
    </source>
</evidence>
<keyword evidence="3" id="KW-0285">Flavoprotein</keyword>
<evidence type="ECO:0000256" key="2">
    <source>
        <dbReference type="ARBA" id="ARBA00011738"/>
    </source>
</evidence>
<dbReference type="Pfam" id="PF07992">
    <property type="entry name" value="Pyr_redox_2"/>
    <property type="match status" value="1"/>
</dbReference>
<name>A0A9D9D645_9BACL</name>